<evidence type="ECO:0000313" key="1">
    <source>
        <dbReference type="EMBL" id="KAL3107400.1"/>
    </source>
</evidence>
<keyword evidence="2" id="KW-1185">Reference proteome</keyword>
<evidence type="ECO:0000313" key="2">
    <source>
        <dbReference type="Proteomes" id="UP001620626"/>
    </source>
</evidence>
<organism evidence="1 2">
    <name type="scientific">Heterodera trifolii</name>
    <dbReference type="NCBI Taxonomy" id="157864"/>
    <lineage>
        <taxon>Eukaryota</taxon>
        <taxon>Metazoa</taxon>
        <taxon>Ecdysozoa</taxon>
        <taxon>Nematoda</taxon>
        <taxon>Chromadorea</taxon>
        <taxon>Rhabditida</taxon>
        <taxon>Tylenchina</taxon>
        <taxon>Tylenchomorpha</taxon>
        <taxon>Tylenchoidea</taxon>
        <taxon>Heteroderidae</taxon>
        <taxon>Heteroderinae</taxon>
        <taxon>Heterodera</taxon>
    </lineage>
</organism>
<accession>A0ABD2KWS2</accession>
<comment type="caution">
    <text evidence="1">The sequence shown here is derived from an EMBL/GenBank/DDBJ whole genome shotgun (WGS) entry which is preliminary data.</text>
</comment>
<reference evidence="1 2" key="1">
    <citation type="submission" date="2024-10" db="EMBL/GenBank/DDBJ databases">
        <authorList>
            <person name="Kim D."/>
        </authorList>
    </citation>
    <scope>NUCLEOTIDE SEQUENCE [LARGE SCALE GENOMIC DNA]</scope>
    <source>
        <strain evidence="1">BH-2024</strain>
    </source>
</reference>
<dbReference type="EMBL" id="JBICBT010000618">
    <property type="protein sequence ID" value="KAL3107400.1"/>
    <property type="molecule type" value="Genomic_DNA"/>
</dbReference>
<sequence>MNVWLLKKRSLSSNVVVFGDTAVQHQQQRNHNILNNLHNVQIDLRGPDCIGPLSSPADQNNEKGANL</sequence>
<proteinExistence type="predicted"/>
<name>A0ABD2KWS2_9BILA</name>
<protein>
    <submittedName>
        <fullName evidence="1">Uncharacterized protein</fullName>
    </submittedName>
</protein>
<dbReference type="AlphaFoldDB" id="A0ABD2KWS2"/>
<dbReference type="Proteomes" id="UP001620626">
    <property type="component" value="Unassembled WGS sequence"/>
</dbReference>
<gene>
    <name evidence="1" type="ORF">niasHT_019141</name>
</gene>